<evidence type="ECO:0000313" key="1">
    <source>
        <dbReference type="EMBL" id="CCX32484.1"/>
    </source>
</evidence>
<proteinExistence type="predicted"/>
<evidence type="ECO:0000313" key="2">
    <source>
        <dbReference type="Proteomes" id="UP000018144"/>
    </source>
</evidence>
<accession>U4LK54</accession>
<dbReference type="AlphaFoldDB" id="U4LK54"/>
<protein>
    <submittedName>
        <fullName evidence="1">Uncharacterized protein</fullName>
    </submittedName>
</protein>
<reference evidence="1 2" key="1">
    <citation type="journal article" date="2013" name="PLoS Genet.">
        <title>The genome and development-dependent transcriptomes of Pyronema confluens: a window into fungal evolution.</title>
        <authorList>
            <person name="Traeger S."/>
            <person name="Altegoer F."/>
            <person name="Freitag M."/>
            <person name="Gabaldon T."/>
            <person name="Kempken F."/>
            <person name="Kumar A."/>
            <person name="Marcet-Houben M."/>
            <person name="Poggeler S."/>
            <person name="Stajich J.E."/>
            <person name="Nowrousian M."/>
        </authorList>
    </citation>
    <scope>NUCLEOTIDE SEQUENCE [LARGE SCALE GENOMIC DNA]</scope>
    <source>
        <strain evidence="2">CBS 100304</strain>
        <tissue evidence="1">Vegetative mycelium</tissue>
    </source>
</reference>
<dbReference type="Proteomes" id="UP000018144">
    <property type="component" value="Unassembled WGS sequence"/>
</dbReference>
<organism evidence="1 2">
    <name type="scientific">Pyronema omphalodes (strain CBS 100304)</name>
    <name type="common">Pyronema confluens</name>
    <dbReference type="NCBI Taxonomy" id="1076935"/>
    <lineage>
        <taxon>Eukaryota</taxon>
        <taxon>Fungi</taxon>
        <taxon>Dikarya</taxon>
        <taxon>Ascomycota</taxon>
        <taxon>Pezizomycotina</taxon>
        <taxon>Pezizomycetes</taxon>
        <taxon>Pezizales</taxon>
        <taxon>Pyronemataceae</taxon>
        <taxon>Pyronema</taxon>
    </lineage>
</organism>
<sequence>MELLLEICGRCLFLPGCVQPWYLRL</sequence>
<keyword evidence="2" id="KW-1185">Reference proteome</keyword>
<gene>
    <name evidence="1" type="ORF">PCON_13324</name>
</gene>
<name>U4LK54_PYROM</name>
<dbReference type="EMBL" id="HF935890">
    <property type="protein sequence ID" value="CCX32484.1"/>
    <property type="molecule type" value="Genomic_DNA"/>
</dbReference>